<reference evidence="2" key="1">
    <citation type="submission" date="2016-06" db="EMBL/GenBank/DDBJ databases">
        <title>Parallel loss of symbiosis genes in relatives of nitrogen-fixing non-legume Parasponia.</title>
        <authorList>
            <person name="Van Velzen R."/>
            <person name="Holmer R."/>
            <person name="Bu F."/>
            <person name="Rutten L."/>
            <person name="Van Zeijl A."/>
            <person name="Liu W."/>
            <person name="Santuari L."/>
            <person name="Cao Q."/>
            <person name="Sharma T."/>
            <person name="Shen D."/>
            <person name="Roswanjaya Y."/>
            <person name="Wardhani T."/>
            <person name="Kalhor M.S."/>
            <person name="Jansen J."/>
            <person name="Van den Hoogen J."/>
            <person name="Gungor B."/>
            <person name="Hartog M."/>
            <person name="Hontelez J."/>
            <person name="Verver J."/>
            <person name="Yang W.-C."/>
            <person name="Schijlen E."/>
            <person name="Repin R."/>
            <person name="Schilthuizen M."/>
            <person name="Schranz E."/>
            <person name="Heidstra R."/>
            <person name="Miyata K."/>
            <person name="Fedorova E."/>
            <person name="Kohlen W."/>
            <person name="Bisseling T."/>
            <person name="Smit S."/>
            <person name="Geurts R."/>
        </authorList>
    </citation>
    <scope>NUCLEOTIDE SEQUENCE [LARGE SCALE GENOMIC DNA]</scope>
    <source>
        <strain evidence="2">cv. RG33-2</strain>
    </source>
</reference>
<keyword evidence="2" id="KW-1185">Reference proteome</keyword>
<feature type="non-terminal residue" evidence="1">
    <location>
        <position position="1"/>
    </location>
</feature>
<dbReference type="InParanoid" id="A0A2P5F4F3"/>
<comment type="caution">
    <text evidence="1">The sequence shown here is derived from an EMBL/GenBank/DDBJ whole genome shotgun (WGS) entry which is preliminary data.</text>
</comment>
<sequence>QPLLKADLINWRGQSPVKYHQPFRSSK</sequence>
<protein>
    <submittedName>
        <fullName evidence="1">Uncharacterized protein</fullName>
    </submittedName>
</protein>
<dbReference type="EMBL" id="JXTC01000063">
    <property type="protein sequence ID" value="PON92666.1"/>
    <property type="molecule type" value="Genomic_DNA"/>
</dbReference>
<evidence type="ECO:0000313" key="2">
    <source>
        <dbReference type="Proteomes" id="UP000237000"/>
    </source>
</evidence>
<name>A0A2P5F4F3_TREOI</name>
<dbReference type="Proteomes" id="UP000237000">
    <property type="component" value="Unassembled WGS sequence"/>
</dbReference>
<evidence type="ECO:0000313" key="1">
    <source>
        <dbReference type="EMBL" id="PON92666.1"/>
    </source>
</evidence>
<organism evidence="1 2">
    <name type="scientific">Trema orientale</name>
    <name type="common">Charcoal tree</name>
    <name type="synonym">Celtis orientalis</name>
    <dbReference type="NCBI Taxonomy" id="63057"/>
    <lineage>
        <taxon>Eukaryota</taxon>
        <taxon>Viridiplantae</taxon>
        <taxon>Streptophyta</taxon>
        <taxon>Embryophyta</taxon>
        <taxon>Tracheophyta</taxon>
        <taxon>Spermatophyta</taxon>
        <taxon>Magnoliopsida</taxon>
        <taxon>eudicotyledons</taxon>
        <taxon>Gunneridae</taxon>
        <taxon>Pentapetalae</taxon>
        <taxon>rosids</taxon>
        <taxon>fabids</taxon>
        <taxon>Rosales</taxon>
        <taxon>Cannabaceae</taxon>
        <taxon>Trema</taxon>
    </lineage>
</organism>
<gene>
    <name evidence="1" type="ORF">TorRG33x02_115260</name>
</gene>
<proteinExistence type="predicted"/>
<dbReference type="AlphaFoldDB" id="A0A2P5F4F3"/>
<accession>A0A2P5F4F3</accession>